<dbReference type="AlphaFoldDB" id="A0A109JW10"/>
<dbReference type="Proteomes" id="UP000068164">
    <property type="component" value="Unassembled WGS sequence"/>
</dbReference>
<dbReference type="NCBIfam" id="TIGR00702">
    <property type="entry name" value="YcaO-type kinase domain"/>
    <property type="match status" value="1"/>
</dbReference>
<dbReference type="Pfam" id="PF02624">
    <property type="entry name" value="YcaO"/>
    <property type="match status" value="1"/>
</dbReference>
<name>A0A109JW10_9HYPH</name>
<sequence length="374" mass="40894">MARTAPLLADFGITRVARHTGLDNIGIPVWCAYVPNGRSIAIAQGKGLTDDDAKASAVMEALERVVANRPAIATLCASANDLREEGFSFDTLACLIGRHEDDIRLDEQIDWALGKDLLTDRDVYVPFEAALLDRTRRNRFWMSSDGLASGNTMEEATLHGLLERVERDAFCLWQVGAVEDRLSRCIDPASFEDPWLDHLVRKIEAAGLVVRLFDMTSDIAVPCFTTVLGPAERRGGTIRFVEVTGGSGAHPSPVRAAIRAITEAVQSRITYISGARDDLSPDEFQRPVPAETLHALDAIPVAWSAAARCDDKPHLNRILDALRERQIAPVIALPLSDPAFPFHVVKVFVPGLENPEGARARRFGARAIAKALFS</sequence>
<evidence type="ECO:0000313" key="3">
    <source>
        <dbReference type="Proteomes" id="UP000068164"/>
    </source>
</evidence>
<dbReference type="Gene3D" id="3.30.160.660">
    <property type="match status" value="1"/>
</dbReference>
<evidence type="ECO:0000259" key="1">
    <source>
        <dbReference type="PROSITE" id="PS51664"/>
    </source>
</evidence>
<dbReference type="PANTHER" id="PTHR37809">
    <property type="entry name" value="RIBOSOMAL PROTEIN S12 METHYLTHIOTRANSFERASE ACCESSORY FACTOR YCAO"/>
    <property type="match status" value="1"/>
</dbReference>
<keyword evidence="3" id="KW-1185">Reference proteome</keyword>
<dbReference type="PANTHER" id="PTHR37809:SF1">
    <property type="entry name" value="RIBOSOMAL PROTEIN S12 METHYLTHIOTRANSFERASE ACCESSORY FACTOR YCAO"/>
    <property type="match status" value="1"/>
</dbReference>
<dbReference type="Gene3D" id="3.30.1330.230">
    <property type="match status" value="1"/>
</dbReference>
<accession>A0A109JW10</accession>
<dbReference type="Gene3D" id="3.30.40.250">
    <property type="match status" value="1"/>
</dbReference>
<proteinExistence type="predicted"/>
<evidence type="ECO:0000313" key="2">
    <source>
        <dbReference type="EMBL" id="KWV56155.1"/>
    </source>
</evidence>
<gene>
    <name evidence="2" type="ORF">AS026_35115</name>
</gene>
<dbReference type="OrthoDB" id="109999at2"/>
<dbReference type="PROSITE" id="PS51664">
    <property type="entry name" value="YCAO"/>
    <property type="match status" value="1"/>
</dbReference>
<protein>
    <recommendedName>
        <fullName evidence="1">YcaO domain-containing protein</fullName>
    </recommendedName>
</protein>
<dbReference type="EMBL" id="LNCD01000042">
    <property type="protein sequence ID" value="KWV56155.1"/>
    <property type="molecule type" value="Genomic_DNA"/>
</dbReference>
<comment type="caution">
    <text evidence="2">The sequence shown here is derived from an EMBL/GenBank/DDBJ whole genome shotgun (WGS) entry which is preliminary data.</text>
</comment>
<reference evidence="2 3" key="1">
    <citation type="submission" date="2015-11" db="EMBL/GenBank/DDBJ databases">
        <title>Draft Genome Sequence of the Strain BR 10423 (Rhizobium sp.) isolated from nodules of Mimosa pudica.</title>
        <authorList>
            <person name="Barauna A.C."/>
            <person name="Zilli J.E."/>
            <person name="Simoes-Araujo J.L."/>
            <person name="Reis V.M."/>
            <person name="James E.K."/>
            <person name="Reis F.B.Jr."/>
            <person name="Rouws L.F."/>
            <person name="Passos S.R."/>
            <person name="Gois S.R."/>
        </authorList>
    </citation>
    <scope>NUCLEOTIDE SEQUENCE [LARGE SCALE GENOMIC DNA]</scope>
    <source>
        <strain evidence="2 3">BR10423</strain>
    </source>
</reference>
<organism evidence="2 3">
    <name type="scientific">Rhizobium altiplani</name>
    <dbReference type="NCBI Taxonomy" id="1864509"/>
    <lineage>
        <taxon>Bacteria</taxon>
        <taxon>Pseudomonadati</taxon>
        <taxon>Pseudomonadota</taxon>
        <taxon>Alphaproteobacteria</taxon>
        <taxon>Hyphomicrobiales</taxon>
        <taxon>Rhizobiaceae</taxon>
        <taxon>Rhizobium/Agrobacterium group</taxon>
        <taxon>Rhizobium</taxon>
    </lineage>
</organism>
<dbReference type="InterPro" id="IPR003776">
    <property type="entry name" value="YcaO-like_dom"/>
</dbReference>
<feature type="domain" description="YcaO" evidence="1">
    <location>
        <begin position="45"/>
        <end position="374"/>
    </location>
</feature>